<evidence type="ECO:0000313" key="4">
    <source>
        <dbReference type="Proteomes" id="UP000095697"/>
    </source>
</evidence>
<dbReference type="HAMAP" id="MF_00758">
    <property type="entry name" value="UPF0301"/>
    <property type="match status" value="1"/>
</dbReference>
<keyword evidence="4" id="KW-1185">Reference proteome</keyword>
<dbReference type="KEGG" id="cmik:PMARG_ME00229"/>
<dbReference type="Gene3D" id="3.40.1740.10">
    <property type="entry name" value="VC0467-like"/>
    <property type="match status" value="1"/>
</dbReference>
<organism evidence="3 4">
    <name type="scientific">Candidatus Mikella endobia</name>
    <dbReference type="NCBI Taxonomy" id="1778264"/>
    <lineage>
        <taxon>Bacteria</taxon>
        <taxon>Pseudomonadati</taxon>
        <taxon>Pseudomonadota</taxon>
        <taxon>Gammaproteobacteria</taxon>
        <taxon>Enterobacterales</taxon>
        <taxon>Enterobacteriaceae</taxon>
        <taxon>Candidatus Mikella</taxon>
    </lineage>
</organism>
<dbReference type="STRING" id="1778264.PMARG_ME00229"/>
<dbReference type="PANTHER" id="PTHR30327:SF1">
    <property type="entry name" value="UPF0301 PROTEIN YQGE"/>
    <property type="match status" value="1"/>
</dbReference>
<dbReference type="OrthoDB" id="9807486at2"/>
<dbReference type="AlphaFoldDB" id="A0A143WQG9"/>
<evidence type="ECO:0000313" key="3">
    <source>
        <dbReference type="EMBL" id="CUX95933.1"/>
    </source>
</evidence>
<dbReference type="Pfam" id="PF02622">
    <property type="entry name" value="DUF179"/>
    <property type="match status" value="1"/>
</dbReference>
<dbReference type="EMBL" id="LN999831">
    <property type="protein sequence ID" value="CUX95933.1"/>
    <property type="molecule type" value="Genomic_DNA"/>
</dbReference>
<dbReference type="RefSeq" id="WP_067569417.1">
    <property type="nucleotide sequence ID" value="NZ_LN999831.1"/>
</dbReference>
<protein>
    <recommendedName>
        <fullName evidence="2">UPF0301 protein PMARG_ME00229</fullName>
    </recommendedName>
</protein>
<sequence length="187" mass="20886">MNLQNHFLIAMPSLQDPLFKRSVVYICEHNNNGAMGIVINKPIEQFTIENVLYKLKMISSDRDMSILLDNPVLSGGPLADDRGFILHTPQDGFCSSIEISQQTMITTSKDVLETLGTAKQPEDLLVALGYSGWDQGQLERELLENAWLTTPADTEILFHTPIETRWSEAAKIMGIDIYSITTHIGHA</sequence>
<dbReference type="GO" id="GO:0005829">
    <property type="term" value="C:cytosol"/>
    <property type="evidence" value="ECO:0007669"/>
    <property type="project" value="TreeGrafter"/>
</dbReference>
<dbReference type="SUPFAM" id="SSF143456">
    <property type="entry name" value="VC0467-like"/>
    <property type="match status" value="1"/>
</dbReference>
<evidence type="ECO:0000256" key="1">
    <source>
        <dbReference type="ARBA" id="ARBA00009600"/>
    </source>
</evidence>
<dbReference type="InterPro" id="IPR003774">
    <property type="entry name" value="AlgH-like"/>
</dbReference>
<dbReference type="PANTHER" id="PTHR30327">
    <property type="entry name" value="UNCHARACTERIZED PROTEIN YQGE"/>
    <property type="match status" value="1"/>
</dbReference>
<proteinExistence type="inferred from homology"/>
<dbReference type="Proteomes" id="UP000095697">
    <property type="component" value="Chromosome I"/>
</dbReference>
<dbReference type="Gene3D" id="3.30.70.1300">
    <property type="entry name" value="VC0467-like domains"/>
    <property type="match status" value="1"/>
</dbReference>
<dbReference type="NCBIfam" id="NF001266">
    <property type="entry name" value="PRK00228.1-1"/>
    <property type="match status" value="1"/>
</dbReference>
<dbReference type="PATRIC" id="fig|1778264.3.peg.201"/>
<accession>A0A143WQG9</accession>
<reference evidence="4" key="1">
    <citation type="submission" date="2016-01" db="EMBL/GenBank/DDBJ databases">
        <authorList>
            <person name="Husnik F."/>
        </authorList>
    </citation>
    <scope>NUCLEOTIDE SEQUENCE [LARGE SCALE GENOMIC DNA]</scope>
</reference>
<name>A0A143WQG9_9ENTR</name>
<evidence type="ECO:0000256" key="2">
    <source>
        <dbReference type="HAMAP-Rule" id="MF_00758"/>
    </source>
</evidence>
<comment type="similarity">
    <text evidence="1 2">Belongs to the UPF0301 (AlgH) family.</text>
</comment>
<gene>
    <name evidence="3" type="ORF">PMARG_ME00229</name>
</gene>